<dbReference type="InterPro" id="IPR006311">
    <property type="entry name" value="TAT_signal"/>
</dbReference>
<proteinExistence type="predicted"/>
<dbReference type="KEGG" id="mcee:MCEL_14400"/>
<dbReference type="AlphaFoldDB" id="A0A7I7RGV8"/>
<sequence length="208" mass="21313">MSCPDPIPRHNRRTNTQRYASAADVNPKLAPMRRDGDGKMLLVPSTPPTISRRRVLASAAALALLGATASACGSSPPPPEVDELAAQLDRARADSQLATDAAAEERGSVVEALTAVAAERAAHAQALSDELVRMRGAEAPTTTPSSTTAEPAKPPTVKDAANALRASAASASELAAKLSGYRAGLIASIAAACTAAYTVALAEPRRPQ</sequence>
<dbReference type="PROSITE" id="PS51318">
    <property type="entry name" value="TAT"/>
    <property type="match status" value="1"/>
</dbReference>
<evidence type="ECO:0000313" key="3">
    <source>
        <dbReference type="Proteomes" id="UP000466431"/>
    </source>
</evidence>
<evidence type="ECO:0000313" key="2">
    <source>
        <dbReference type="EMBL" id="BBY43145.1"/>
    </source>
</evidence>
<protein>
    <submittedName>
        <fullName evidence="2">Tat pathway signal protein</fullName>
    </submittedName>
</protein>
<dbReference type="EMBL" id="AP022591">
    <property type="protein sequence ID" value="BBY43145.1"/>
    <property type="molecule type" value="Genomic_DNA"/>
</dbReference>
<keyword evidence="3" id="KW-1185">Reference proteome</keyword>
<reference evidence="2 3" key="1">
    <citation type="journal article" date="2019" name="Emerg. Microbes Infect.">
        <title>Comprehensive subspecies identification of 175 nontuberculous mycobacteria species based on 7547 genomic profiles.</title>
        <authorList>
            <person name="Matsumoto Y."/>
            <person name="Kinjo T."/>
            <person name="Motooka D."/>
            <person name="Nabeya D."/>
            <person name="Jung N."/>
            <person name="Uechi K."/>
            <person name="Horii T."/>
            <person name="Iida T."/>
            <person name="Fujita J."/>
            <person name="Nakamura S."/>
        </authorList>
    </citation>
    <scope>NUCLEOTIDE SEQUENCE [LARGE SCALE GENOMIC DNA]</scope>
    <source>
        <strain evidence="2 3">JCM 18439</strain>
    </source>
</reference>
<dbReference type="Proteomes" id="UP000466431">
    <property type="component" value="Chromosome"/>
</dbReference>
<name>A0A7I7RGV8_MYCCF</name>
<evidence type="ECO:0000256" key="1">
    <source>
        <dbReference type="SAM" id="MobiDB-lite"/>
    </source>
</evidence>
<gene>
    <name evidence="2" type="ORF">MCEL_14400</name>
</gene>
<accession>A0A7I7RGV8</accession>
<organism evidence="2 3">
    <name type="scientific">Mycolicibacterium celeriflavum</name>
    <name type="common">Mycobacterium celeriflavum</name>
    <dbReference type="NCBI Taxonomy" id="1249101"/>
    <lineage>
        <taxon>Bacteria</taxon>
        <taxon>Bacillati</taxon>
        <taxon>Actinomycetota</taxon>
        <taxon>Actinomycetes</taxon>
        <taxon>Mycobacteriales</taxon>
        <taxon>Mycobacteriaceae</taxon>
        <taxon>Mycolicibacterium</taxon>
    </lineage>
</organism>
<feature type="region of interest" description="Disordered" evidence="1">
    <location>
        <begin position="1"/>
        <end position="47"/>
    </location>
</feature>